<feature type="compositionally biased region" description="Basic residues" evidence="1">
    <location>
        <begin position="500"/>
        <end position="510"/>
    </location>
</feature>
<feature type="domain" description="Retroviral polymerase SH3-like" evidence="2">
    <location>
        <begin position="218"/>
        <end position="273"/>
    </location>
</feature>
<accession>A0A699H052</accession>
<name>A0A699H052_TANCI</name>
<protein>
    <submittedName>
        <fullName evidence="3">Retrovirus-related Pol polyprotein from transposon TNT 1-94</fullName>
    </submittedName>
</protein>
<dbReference type="PANTHER" id="PTHR42648:SF32">
    <property type="entry name" value="RIBONUCLEASE H-LIKE DOMAIN, GAG-PRE-INTEGRASE DOMAIN PROTEIN-RELATED"/>
    <property type="match status" value="1"/>
</dbReference>
<feature type="compositionally biased region" description="Basic and acidic residues" evidence="1">
    <location>
        <begin position="490"/>
        <end position="499"/>
    </location>
</feature>
<organism evidence="3">
    <name type="scientific">Tanacetum cinerariifolium</name>
    <name type="common">Dalmatian daisy</name>
    <name type="synonym">Chrysanthemum cinerariifolium</name>
    <dbReference type="NCBI Taxonomy" id="118510"/>
    <lineage>
        <taxon>Eukaryota</taxon>
        <taxon>Viridiplantae</taxon>
        <taxon>Streptophyta</taxon>
        <taxon>Embryophyta</taxon>
        <taxon>Tracheophyta</taxon>
        <taxon>Spermatophyta</taxon>
        <taxon>Magnoliopsida</taxon>
        <taxon>eudicotyledons</taxon>
        <taxon>Gunneridae</taxon>
        <taxon>Pentapetalae</taxon>
        <taxon>asterids</taxon>
        <taxon>campanulids</taxon>
        <taxon>Asterales</taxon>
        <taxon>Asteraceae</taxon>
        <taxon>Asteroideae</taxon>
        <taxon>Anthemideae</taxon>
        <taxon>Anthemidinae</taxon>
        <taxon>Tanacetum</taxon>
    </lineage>
</organism>
<feature type="region of interest" description="Disordered" evidence="1">
    <location>
        <begin position="486"/>
        <end position="557"/>
    </location>
</feature>
<dbReference type="InterPro" id="IPR039537">
    <property type="entry name" value="Retrotran_Ty1/copia-like"/>
</dbReference>
<evidence type="ECO:0000256" key="1">
    <source>
        <dbReference type="SAM" id="MobiDB-lite"/>
    </source>
</evidence>
<proteinExistence type="predicted"/>
<dbReference type="InterPro" id="IPR057670">
    <property type="entry name" value="SH3_retrovirus"/>
</dbReference>
<feature type="compositionally biased region" description="Basic and acidic residues" evidence="1">
    <location>
        <begin position="519"/>
        <end position="531"/>
    </location>
</feature>
<gene>
    <name evidence="3" type="ORF">Tci_269156</name>
</gene>
<sequence length="871" mass="99955">MALADDENVAVGKESARNEEWVKISMRNVHTLLDIDDNDERKYLLNYLCIDINYVEEKRNNLVLKHRNLVQELNTIIPAESQVNTTDPPVAVTNSSMTEYDSANEFLVCSTLLPLLEKLAGAEPVSGPKTIKSVLKSNSTFQYDALKGVTINEPSSTPAKAKAPASKLTQLLLYWTKAVATAYYTQNRSTIVKRHHKNPYEIFYERIPNIDFLYVFGCPVYIHNHKDYLGKFDEKGDDGYFLGYSLVSKTFRVFNIRRQQTKETYHITFNESTDAIKFIKPSDDNITIAESKRHPTNEYLHPYETSQRTMTKELSTALAHECLFVDFLSKKETKKIKQFERGISINQEKYVKDLLKKYDINGSSMKTPMVTPNNLRSDLNGKAINETQYRDMIGSLMYLTASRPGIQFFTYLCARYQANPKESYLIVAKIIFRDHILKGNIELHFIPTQYQLADIFTKPLDELTFKRLIVKLDVLVAFQASKTSSHVKKKDSQRLEPRAKIRYRRKHTSTKHNPVSKPEVTKSKSPLKEAAENPTCHLKRKKESSSAMDSNPSQPPASTLVVAKFHKEAHQANGEPKYLGVTNEEGAHPQLSSGTDPNVLADKTQSVSEGLKIVHNVKADLMNLDSPEDDPIIIVDESEEDEEEDKYEEIHATSIIETKDTSTPKAPSPRLLHLHQRQLNMLVFLQQVKLALNLLRGRRTQIKPPSLSYFKEKLQKESSDSEYDDTIHLIGSKVEFSRKKKSKKFDFVTEDRDYVYLTKEQIKEQKRIKESAKAKAAKHEVEDFFTIEYFGDFPNKMLYTVQEIFFILQQDTELDEHATTFSSLLLTEVNKRNLNPLKQMRTIERLRQYRVVEVLIVGYEHVVMNCGSAGN</sequence>
<dbReference type="AlphaFoldDB" id="A0A699H052"/>
<dbReference type="PANTHER" id="PTHR42648">
    <property type="entry name" value="TRANSPOSASE, PUTATIVE-RELATED"/>
    <property type="match status" value="1"/>
</dbReference>
<evidence type="ECO:0000313" key="3">
    <source>
        <dbReference type="EMBL" id="GEW97180.1"/>
    </source>
</evidence>
<reference evidence="3" key="1">
    <citation type="journal article" date="2019" name="Sci. Rep.">
        <title>Draft genome of Tanacetum cinerariifolium, the natural source of mosquito coil.</title>
        <authorList>
            <person name="Yamashiro T."/>
            <person name="Shiraishi A."/>
            <person name="Satake H."/>
            <person name="Nakayama K."/>
        </authorList>
    </citation>
    <scope>NUCLEOTIDE SEQUENCE</scope>
</reference>
<feature type="region of interest" description="Disordered" evidence="1">
    <location>
        <begin position="578"/>
        <end position="598"/>
    </location>
</feature>
<feature type="non-terminal residue" evidence="3">
    <location>
        <position position="871"/>
    </location>
</feature>
<comment type="caution">
    <text evidence="3">The sequence shown here is derived from an EMBL/GenBank/DDBJ whole genome shotgun (WGS) entry which is preliminary data.</text>
</comment>
<dbReference type="EMBL" id="BKCJ010082923">
    <property type="protein sequence ID" value="GEW97180.1"/>
    <property type="molecule type" value="Genomic_DNA"/>
</dbReference>
<dbReference type="Pfam" id="PF25597">
    <property type="entry name" value="SH3_retrovirus"/>
    <property type="match status" value="1"/>
</dbReference>
<evidence type="ECO:0000259" key="2">
    <source>
        <dbReference type="Pfam" id="PF25597"/>
    </source>
</evidence>